<gene>
    <name evidence="1" type="ORF">EJA12_11445</name>
</gene>
<reference evidence="1 2" key="1">
    <citation type="submission" date="2018-12" db="EMBL/GenBank/DDBJ databases">
        <title>Comparitive functional genomics of dry heat resistant strains isolated from the viking spacecraft.</title>
        <authorList>
            <person name="Seuylemezian A."/>
            <person name="Vaishampayan P."/>
        </authorList>
    </citation>
    <scope>NUCLEOTIDE SEQUENCE [LARGE SCALE GENOMIC DNA]</scope>
    <source>
        <strain evidence="1 2">M6-11</strain>
    </source>
</reference>
<evidence type="ECO:0000313" key="2">
    <source>
        <dbReference type="Proteomes" id="UP000272481"/>
    </source>
</evidence>
<evidence type="ECO:0000313" key="1">
    <source>
        <dbReference type="EMBL" id="RSK29692.1"/>
    </source>
</evidence>
<comment type="caution">
    <text evidence="1">The sequence shown here is derived from an EMBL/GenBank/DDBJ whole genome shotgun (WGS) entry which is preliminary data.</text>
</comment>
<accession>A0ABX9ZAX4</accession>
<sequence>MIAVEEEDGLACALCRLGFAIQASGFVIHPRGFVIPAPGFVIRPRSFVIPAPGFTIHPTSPFACSNVATRPIQPATFVSDSGTQAIV</sequence>
<feature type="non-terminal residue" evidence="1">
    <location>
        <position position="87"/>
    </location>
</feature>
<name>A0ABX9ZAX4_9BACL</name>
<organism evidence="1 2">
    <name type="scientific">Bhargavaea beijingensis</name>
    <dbReference type="NCBI Taxonomy" id="426756"/>
    <lineage>
        <taxon>Bacteria</taxon>
        <taxon>Bacillati</taxon>
        <taxon>Bacillota</taxon>
        <taxon>Bacilli</taxon>
        <taxon>Bacillales</taxon>
        <taxon>Caryophanaceae</taxon>
        <taxon>Bhargavaea</taxon>
    </lineage>
</organism>
<protein>
    <submittedName>
        <fullName evidence="1">Uncharacterized protein</fullName>
    </submittedName>
</protein>
<dbReference type="Proteomes" id="UP000272481">
    <property type="component" value="Unassembled WGS sequence"/>
</dbReference>
<dbReference type="EMBL" id="RWGW01000018">
    <property type="protein sequence ID" value="RSK29692.1"/>
    <property type="molecule type" value="Genomic_DNA"/>
</dbReference>
<keyword evidence="2" id="KW-1185">Reference proteome</keyword>
<proteinExistence type="predicted"/>
<dbReference type="RefSeq" id="WP_185790783.1">
    <property type="nucleotide sequence ID" value="NZ_RWGW01000018.1"/>
</dbReference>